<evidence type="ECO:0000256" key="2">
    <source>
        <dbReference type="ARBA" id="ARBA00022801"/>
    </source>
</evidence>
<dbReference type="Proteomes" id="UP000013827">
    <property type="component" value="Unassembled WGS sequence"/>
</dbReference>
<keyword evidence="4" id="KW-1185">Reference proteome</keyword>
<keyword evidence="2" id="KW-0378">Hydrolase</keyword>
<protein>
    <recommendedName>
        <fullName evidence="5">Acid phosphatase</fullName>
    </recommendedName>
</protein>
<dbReference type="KEGG" id="ehx:EMIHUDRAFT_240739"/>
<dbReference type="Pfam" id="PF00328">
    <property type="entry name" value="His_Phos_2"/>
    <property type="match status" value="2"/>
</dbReference>
<evidence type="ECO:0000256" key="1">
    <source>
        <dbReference type="ARBA" id="ARBA00005375"/>
    </source>
</evidence>
<dbReference type="STRING" id="2903.R1EM05"/>
<dbReference type="PaxDb" id="2903-EOD13519"/>
<dbReference type="KEGG" id="ehx:EMIHUDRAFT_212619"/>
<accession>A0A0D3JEG9</accession>
<name>A0A0D3JEG9_EMIH1</name>
<dbReference type="PROSITE" id="PS00616">
    <property type="entry name" value="HIS_ACID_PHOSPHAT_1"/>
    <property type="match status" value="1"/>
</dbReference>
<dbReference type="SUPFAM" id="SSF53254">
    <property type="entry name" value="Phosphoglycerate mutase-like"/>
    <property type="match status" value="1"/>
</dbReference>
<dbReference type="HOGENOM" id="CLU_588548_0_0_1"/>
<proteinExistence type="inferred from homology"/>
<sequence>MESASTEYSLYTAPTARPFSWRPPALLLVSAATLLLGSHAFPRLAALNAVPAPFVYDYCQAPPPHMGGADNLQLVRMAVVARHGDRSPLVKYVGRDKYNAWGDCERCKSSGLWDSACGGGGACYVGQLTDKGQDQLRAVGRAIRNAFEGHGTHEARTRLGKRGGVSVLATHVNRTQDSARALLEGLLGSASRAADVSIEVQQPGEKLWLYPSRGCDGLASADDAAMRAWGVAISSGSPPVAHWALGEKMDGDGSLPAAQLLNLNDLYQTRWCHGGFRDGWPCEDTAGPSYDGTACDHWALTHFATVVETVQDTTCAAGGGSSAEDDRRALRLIAGRLLHEVSTFVELGKPHAAVRYFSGHDSTLVPLLSALGLWGGKAAALWPPYASTVAFEVWADVDGAETVRVRYNGLEVFPPLMYGDGEKQRETAGEKGGGRLSPAETRHALRGLSMGEHEWFDACGVPHDS</sequence>
<dbReference type="InterPro" id="IPR029033">
    <property type="entry name" value="His_PPase_superfam"/>
</dbReference>
<dbReference type="EnsemblProtists" id="EOD13519">
    <property type="protein sequence ID" value="EOD13519"/>
    <property type="gene ID" value="EMIHUDRAFT_212619"/>
</dbReference>
<evidence type="ECO:0000313" key="3">
    <source>
        <dbReference type="EnsemblProtists" id="EOD21904"/>
    </source>
</evidence>
<dbReference type="InterPro" id="IPR033379">
    <property type="entry name" value="Acid_Pase_AS"/>
</dbReference>
<evidence type="ECO:0000313" key="4">
    <source>
        <dbReference type="Proteomes" id="UP000013827"/>
    </source>
</evidence>
<reference evidence="4" key="1">
    <citation type="journal article" date="2013" name="Nature">
        <title>Pan genome of the phytoplankton Emiliania underpins its global distribution.</title>
        <authorList>
            <person name="Read B.A."/>
            <person name="Kegel J."/>
            <person name="Klute M.J."/>
            <person name="Kuo A."/>
            <person name="Lefebvre S.C."/>
            <person name="Maumus F."/>
            <person name="Mayer C."/>
            <person name="Miller J."/>
            <person name="Monier A."/>
            <person name="Salamov A."/>
            <person name="Young J."/>
            <person name="Aguilar M."/>
            <person name="Claverie J.M."/>
            <person name="Frickenhaus S."/>
            <person name="Gonzalez K."/>
            <person name="Herman E.K."/>
            <person name="Lin Y.C."/>
            <person name="Napier J."/>
            <person name="Ogata H."/>
            <person name="Sarno A.F."/>
            <person name="Shmutz J."/>
            <person name="Schroeder D."/>
            <person name="de Vargas C."/>
            <person name="Verret F."/>
            <person name="von Dassow P."/>
            <person name="Valentin K."/>
            <person name="Van de Peer Y."/>
            <person name="Wheeler G."/>
            <person name="Dacks J.B."/>
            <person name="Delwiche C.F."/>
            <person name="Dyhrman S.T."/>
            <person name="Glockner G."/>
            <person name="John U."/>
            <person name="Richards T."/>
            <person name="Worden A.Z."/>
            <person name="Zhang X."/>
            <person name="Grigoriev I.V."/>
            <person name="Allen A.E."/>
            <person name="Bidle K."/>
            <person name="Borodovsky M."/>
            <person name="Bowler C."/>
            <person name="Brownlee C."/>
            <person name="Cock J.M."/>
            <person name="Elias M."/>
            <person name="Gladyshev V.N."/>
            <person name="Groth M."/>
            <person name="Guda C."/>
            <person name="Hadaegh A."/>
            <person name="Iglesias-Rodriguez M.D."/>
            <person name="Jenkins J."/>
            <person name="Jones B.M."/>
            <person name="Lawson T."/>
            <person name="Leese F."/>
            <person name="Lindquist E."/>
            <person name="Lobanov A."/>
            <person name="Lomsadze A."/>
            <person name="Malik S.B."/>
            <person name="Marsh M.E."/>
            <person name="Mackinder L."/>
            <person name="Mock T."/>
            <person name="Mueller-Roeber B."/>
            <person name="Pagarete A."/>
            <person name="Parker M."/>
            <person name="Probert I."/>
            <person name="Quesneville H."/>
            <person name="Raines C."/>
            <person name="Rensing S.A."/>
            <person name="Riano-Pachon D.M."/>
            <person name="Richier S."/>
            <person name="Rokitta S."/>
            <person name="Shiraiwa Y."/>
            <person name="Soanes D.M."/>
            <person name="van der Giezen M."/>
            <person name="Wahlund T.M."/>
            <person name="Williams B."/>
            <person name="Wilson W."/>
            <person name="Wolfe G."/>
            <person name="Wurch L.L."/>
        </authorList>
    </citation>
    <scope>NUCLEOTIDE SEQUENCE</scope>
</reference>
<dbReference type="InterPro" id="IPR050645">
    <property type="entry name" value="Histidine_acid_phosphatase"/>
</dbReference>
<dbReference type="GO" id="GO:0016791">
    <property type="term" value="F:phosphatase activity"/>
    <property type="evidence" value="ECO:0007669"/>
    <property type="project" value="TreeGrafter"/>
</dbReference>
<dbReference type="PANTHER" id="PTHR11567:SF110">
    <property type="entry name" value="2-PHOSPHOXYLOSE PHOSPHATASE 1"/>
    <property type="match status" value="1"/>
</dbReference>
<dbReference type="InterPro" id="IPR000560">
    <property type="entry name" value="His_Pase_clade-2"/>
</dbReference>
<dbReference type="PANTHER" id="PTHR11567">
    <property type="entry name" value="ACID PHOSPHATASE-RELATED"/>
    <property type="match status" value="1"/>
</dbReference>
<dbReference type="RefSeq" id="XP_005765948.1">
    <property type="nucleotide sequence ID" value="XM_005765891.1"/>
</dbReference>
<dbReference type="GeneID" id="17259655"/>
<dbReference type="eggNOG" id="KOG3720">
    <property type="taxonomic scope" value="Eukaryota"/>
</dbReference>
<dbReference type="CDD" id="cd07061">
    <property type="entry name" value="HP_HAP_like"/>
    <property type="match status" value="1"/>
</dbReference>
<dbReference type="GeneID" id="17267450"/>
<evidence type="ECO:0008006" key="5">
    <source>
        <dbReference type="Google" id="ProtNLM"/>
    </source>
</evidence>
<dbReference type="RefSeq" id="XP_005774333.1">
    <property type="nucleotide sequence ID" value="XM_005774276.1"/>
</dbReference>
<dbReference type="EnsemblProtists" id="EOD21904">
    <property type="protein sequence ID" value="EOD21904"/>
    <property type="gene ID" value="EMIHUDRAFT_240739"/>
</dbReference>
<comment type="similarity">
    <text evidence="1">Belongs to the histidine acid phosphatase family.</text>
</comment>
<dbReference type="AlphaFoldDB" id="A0A0D3JEG9"/>
<dbReference type="Gene3D" id="3.40.50.1240">
    <property type="entry name" value="Phosphoglycerate mutase-like"/>
    <property type="match status" value="1"/>
</dbReference>
<organism evidence="3 4">
    <name type="scientific">Emiliania huxleyi (strain CCMP1516)</name>
    <dbReference type="NCBI Taxonomy" id="280463"/>
    <lineage>
        <taxon>Eukaryota</taxon>
        <taxon>Haptista</taxon>
        <taxon>Haptophyta</taxon>
        <taxon>Prymnesiophyceae</taxon>
        <taxon>Isochrysidales</taxon>
        <taxon>Noelaerhabdaceae</taxon>
        <taxon>Emiliania</taxon>
    </lineage>
</organism>
<reference evidence="3" key="2">
    <citation type="submission" date="2024-10" db="UniProtKB">
        <authorList>
            <consortium name="EnsemblProtists"/>
        </authorList>
    </citation>
    <scope>IDENTIFICATION</scope>
</reference>